<dbReference type="RefSeq" id="WP_123222804.1">
    <property type="nucleotide sequence ID" value="NZ_RJSF01000038.1"/>
</dbReference>
<protein>
    <submittedName>
        <fullName evidence="4">Alpha/beta fold hydrolase</fullName>
    </submittedName>
</protein>
<dbReference type="AlphaFoldDB" id="A0A3N0GR07"/>
<reference evidence="4 5" key="1">
    <citation type="submission" date="2018-11" db="EMBL/GenBank/DDBJ databases">
        <authorList>
            <person name="Li F."/>
        </authorList>
    </citation>
    <scope>NUCLEOTIDE SEQUENCE [LARGE SCALE GENOMIC DNA]</scope>
    <source>
        <strain evidence="4 5">Gsoil 818</strain>
    </source>
</reference>
<evidence type="ECO:0000256" key="1">
    <source>
        <dbReference type="ARBA" id="ARBA00022801"/>
    </source>
</evidence>
<sequence length="288" mass="31700">MAPRFVTSSDGVRLAVHESGNPEGPTVVAVHGYPDNHAVWDGLAARLATEVRFVAYDVRGAGASDKPRSRAAYRNERLADDLAAVIDAVSPDAPVHLLGHDWGSCQLWRPLSEPRIAARVATFTSISGPSFDHAAVWMRERSHRAASLRQLLASSYMLAFQVPRLPEAVVRRAPIERSVGDRFPRSEADKVNGINLYRANVLGALRRPRPPRVGVPTLVIVPLEDPFVRPEIAMQAPVPYVADLTVAEVPGGHWVVAEEPDVVATPFRAFLARNVNWRRMRDSNPRGR</sequence>
<name>A0A3N0GR07_9ACTN</name>
<dbReference type="Pfam" id="PF00561">
    <property type="entry name" value="Abhydrolase_1"/>
    <property type="match status" value="1"/>
</dbReference>
<evidence type="ECO:0000313" key="5">
    <source>
        <dbReference type="Proteomes" id="UP000279994"/>
    </source>
</evidence>
<accession>A0A3N0GR07</accession>
<feature type="domain" description="AB hydrolase-1" evidence="3">
    <location>
        <begin position="25"/>
        <end position="260"/>
    </location>
</feature>
<comment type="caution">
    <text evidence="4">The sequence shown here is derived from an EMBL/GenBank/DDBJ whole genome shotgun (WGS) entry which is preliminary data.</text>
</comment>
<feature type="region of interest" description="Disordered" evidence="2">
    <location>
        <begin position="1"/>
        <end position="23"/>
    </location>
</feature>
<dbReference type="Gene3D" id="3.40.50.1820">
    <property type="entry name" value="alpha/beta hydrolase"/>
    <property type="match status" value="1"/>
</dbReference>
<dbReference type="GO" id="GO:0016787">
    <property type="term" value="F:hydrolase activity"/>
    <property type="evidence" value="ECO:0007669"/>
    <property type="project" value="UniProtKB-KW"/>
</dbReference>
<dbReference type="EMBL" id="RJSF01000038">
    <property type="protein sequence ID" value="RNM14636.1"/>
    <property type="molecule type" value="Genomic_DNA"/>
</dbReference>
<evidence type="ECO:0000259" key="3">
    <source>
        <dbReference type="Pfam" id="PF00561"/>
    </source>
</evidence>
<evidence type="ECO:0000313" key="4">
    <source>
        <dbReference type="EMBL" id="RNM14636.1"/>
    </source>
</evidence>
<dbReference type="InterPro" id="IPR000073">
    <property type="entry name" value="AB_hydrolase_1"/>
</dbReference>
<proteinExistence type="predicted"/>
<dbReference type="PANTHER" id="PTHR43329">
    <property type="entry name" value="EPOXIDE HYDROLASE"/>
    <property type="match status" value="1"/>
</dbReference>
<dbReference type="OrthoDB" id="2987348at2"/>
<dbReference type="SUPFAM" id="SSF53474">
    <property type="entry name" value="alpha/beta-Hydrolases"/>
    <property type="match status" value="1"/>
</dbReference>
<keyword evidence="5" id="KW-1185">Reference proteome</keyword>
<dbReference type="InterPro" id="IPR000639">
    <property type="entry name" value="Epox_hydrolase-like"/>
</dbReference>
<keyword evidence="1 4" id="KW-0378">Hydrolase</keyword>
<dbReference type="Proteomes" id="UP000279994">
    <property type="component" value="Unassembled WGS sequence"/>
</dbReference>
<evidence type="ECO:0000256" key="2">
    <source>
        <dbReference type="SAM" id="MobiDB-lite"/>
    </source>
</evidence>
<dbReference type="InterPro" id="IPR029058">
    <property type="entry name" value="AB_hydrolase_fold"/>
</dbReference>
<gene>
    <name evidence="4" type="ORF">EFL26_10235</name>
</gene>
<dbReference type="PRINTS" id="PR00412">
    <property type="entry name" value="EPOXHYDRLASE"/>
</dbReference>
<organism evidence="4 5">
    <name type="scientific">Nocardioides pocheonensis</name>
    <dbReference type="NCBI Taxonomy" id="661485"/>
    <lineage>
        <taxon>Bacteria</taxon>
        <taxon>Bacillati</taxon>
        <taxon>Actinomycetota</taxon>
        <taxon>Actinomycetes</taxon>
        <taxon>Propionibacteriales</taxon>
        <taxon>Nocardioidaceae</taxon>
        <taxon>Nocardioides</taxon>
    </lineage>
</organism>
<feature type="compositionally biased region" description="Polar residues" evidence="2">
    <location>
        <begin position="1"/>
        <end position="10"/>
    </location>
</feature>